<dbReference type="GO" id="GO:0008173">
    <property type="term" value="F:RNA methyltransferase activity"/>
    <property type="evidence" value="ECO:0007669"/>
    <property type="project" value="InterPro"/>
</dbReference>
<keyword evidence="1" id="KW-0963">Cytoplasm</keyword>
<feature type="binding site" evidence="6">
    <location>
        <position position="138"/>
    </location>
    <ligand>
        <name>S-adenosyl-L-methionine</name>
        <dbReference type="ChEBI" id="CHEBI:59789"/>
    </ligand>
</feature>
<feature type="active site" description="Nucleophile" evidence="6">
    <location>
        <position position="236"/>
    </location>
</feature>
<proteinExistence type="inferred from homology"/>
<comment type="caution">
    <text evidence="8">The sequence shown here is derived from an EMBL/GenBank/DDBJ whole genome shotgun (WGS) entry which is preliminary data.</text>
</comment>
<dbReference type="CDD" id="cd02440">
    <property type="entry name" value="AdoMet_MTases"/>
    <property type="match status" value="1"/>
</dbReference>
<dbReference type="Pfam" id="PF01189">
    <property type="entry name" value="Methyltr_RsmB-F"/>
    <property type="match status" value="1"/>
</dbReference>
<dbReference type="PROSITE" id="PS51686">
    <property type="entry name" value="SAM_MT_RSMB_NOP"/>
    <property type="match status" value="1"/>
</dbReference>
<evidence type="ECO:0000256" key="1">
    <source>
        <dbReference type="ARBA" id="ARBA00022490"/>
    </source>
</evidence>
<evidence type="ECO:0000256" key="4">
    <source>
        <dbReference type="ARBA" id="ARBA00022691"/>
    </source>
</evidence>
<evidence type="ECO:0000256" key="5">
    <source>
        <dbReference type="ARBA" id="ARBA00022884"/>
    </source>
</evidence>
<evidence type="ECO:0000313" key="8">
    <source>
        <dbReference type="EMBL" id="HIZ21763.1"/>
    </source>
</evidence>
<feature type="binding site" evidence="6">
    <location>
        <position position="183"/>
    </location>
    <ligand>
        <name>S-adenosyl-L-methionine</name>
        <dbReference type="ChEBI" id="CHEBI:59789"/>
    </ligand>
</feature>
<reference evidence="8" key="2">
    <citation type="submission" date="2021-04" db="EMBL/GenBank/DDBJ databases">
        <authorList>
            <person name="Gilroy R."/>
        </authorList>
    </citation>
    <scope>NUCLEOTIDE SEQUENCE</scope>
    <source>
        <strain evidence="8">14324</strain>
    </source>
</reference>
<evidence type="ECO:0000256" key="6">
    <source>
        <dbReference type="PROSITE-ProRule" id="PRU01023"/>
    </source>
</evidence>
<dbReference type="Proteomes" id="UP000824041">
    <property type="component" value="Unassembled WGS sequence"/>
</dbReference>
<gene>
    <name evidence="8" type="ORF">IAA21_03065</name>
</gene>
<dbReference type="PANTHER" id="PTHR22807">
    <property type="entry name" value="NOP2 YEAST -RELATED NOL1/NOP2/FMU SUN DOMAIN-CONTAINING"/>
    <property type="match status" value="1"/>
</dbReference>
<dbReference type="InterPro" id="IPR049560">
    <property type="entry name" value="MeTrfase_RsmB-F_NOP2_cat"/>
</dbReference>
<evidence type="ECO:0000313" key="9">
    <source>
        <dbReference type="Proteomes" id="UP000824041"/>
    </source>
</evidence>
<comment type="similarity">
    <text evidence="6">Belongs to the class I-like SAM-binding methyltransferase superfamily. RsmB/NOP family.</text>
</comment>
<name>A0A9D2ISG2_9FIRM</name>
<dbReference type="InterPro" id="IPR031340">
    <property type="entry name" value="RsmF_methylt_CI"/>
</dbReference>
<protein>
    <submittedName>
        <fullName evidence="8">RsmF rRNA methyltransferase first C-terminal domain-containing protein</fullName>
    </submittedName>
</protein>
<dbReference type="PRINTS" id="PR02008">
    <property type="entry name" value="RCMTFAMILY"/>
</dbReference>
<dbReference type="Gene3D" id="3.40.50.150">
    <property type="entry name" value="Vaccinia Virus protein VP39"/>
    <property type="match status" value="1"/>
</dbReference>
<feature type="binding site" evidence="6">
    <location>
        <begin position="114"/>
        <end position="120"/>
    </location>
    <ligand>
        <name>S-adenosyl-L-methionine</name>
        <dbReference type="ChEBI" id="CHEBI:59789"/>
    </ligand>
</feature>
<dbReference type="InterPro" id="IPR027391">
    <property type="entry name" value="Nol1_Nop2_Fmu_2"/>
</dbReference>
<evidence type="ECO:0000256" key="3">
    <source>
        <dbReference type="ARBA" id="ARBA00022679"/>
    </source>
</evidence>
<dbReference type="InterPro" id="IPR001678">
    <property type="entry name" value="MeTrfase_RsmB-F_NOP2_dom"/>
</dbReference>
<comment type="caution">
    <text evidence="6">Lacks conserved residue(s) required for the propagation of feature annotation.</text>
</comment>
<dbReference type="PANTHER" id="PTHR22807:SF30">
    <property type="entry name" value="28S RRNA (CYTOSINE(4447)-C(5))-METHYLTRANSFERASE-RELATED"/>
    <property type="match status" value="1"/>
</dbReference>
<keyword evidence="2 6" id="KW-0489">Methyltransferase</keyword>
<accession>A0A9D2ISG2</accession>
<dbReference type="CDD" id="cd21147">
    <property type="entry name" value="RsmF_methylt_CTD1"/>
    <property type="match status" value="1"/>
</dbReference>
<dbReference type="SUPFAM" id="SSF53335">
    <property type="entry name" value="S-adenosyl-L-methionine-dependent methyltransferases"/>
    <property type="match status" value="1"/>
</dbReference>
<keyword evidence="5 6" id="KW-0694">RNA-binding</keyword>
<keyword evidence="4 6" id="KW-0949">S-adenosyl-L-methionine</keyword>
<dbReference type="EMBL" id="DXBU01000041">
    <property type="protein sequence ID" value="HIZ21763.1"/>
    <property type="molecule type" value="Genomic_DNA"/>
</dbReference>
<dbReference type="Pfam" id="PF13636">
    <property type="entry name" value="Methyltranf_PUA"/>
    <property type="match status" value="1"/>
</dbReference>
<reference evidence="8" key="1">
    <citation type="journal article" date="2021" name="PeerJ">
        <title>Extensive microbial diversity within the chicken gut microbiome revealed by metagenomics and culture.</title>
        <authorList>
            <person name="Gilroy R."/>
            <person name="Ravi A."/>
            <person name="Getino M."/>
            <person name="Pursley I."/>
            <person name="Horton D.L."/>
            <person name="Alikhan N.F."/>
            <person name="Baker D."/>
            <person name="Gharbi K."/>
            <person name="Hall N."/>
            <person name="Watson M."/>
            <person name="Adriaenssens E.M."/>
            <person name="Foster-Nyarko E."/>
            <person name="Jarju S."/>
            <person name="Secka A."/>
            <person name="Antonio M."/>
            <person name="Oren A."/>
            <person name="Chaudhuri R.R."/>
            <person name="La Ragione R."/>
            <person name="Hildebrand F."/>
            <person name="Pallen M.J."/>
        </authorList>
    </citation>
    <scope>NUCLEOTIDE SEQUENCE</scope>
    <source>
        <strain evidence="8">14324</strain>
    </source>
</reference>
<dbReference type="Pfam" id="PF17125">
    <property type="entry name" value="Methyltr_RsmF_N"/>
    <property type="match status" value="1"/>
</dbReference>
<evidence type="ECO:0000259" key="7">
    <source>
        <dbReference type="PROSITE" id="PS51686"/>
    </source>
</evidence>
<organism evidence="8 9">
    <name type="scientific">Candidatus Blautia faecigallinarum</name>
    <dbReference type="NCBI Taxonomy" id="2838488"/>
    <lineage>
        <taxon>Bacteria</taxon>
        <taxon>Bacillati</taxon>
        <taxon>Bacillota</taxon>
        <taxon>Clostridia</taxon>
        <taxon>Lachnospirales</taxon>
        <taxon>Lachnospiraceae</taxon>
        <taxon>Blautia</taxon>
    </lineage>
</organism>
<dbReference type="InterPro" id="IPR023267">
    <property type="entry name" value="RCMT"/>
</dbReference>
<dbReference type="GO" id="GO:0003723">
    <property type="term" value="F:RNA binding"/>
    <property type="evidence" value="ECO:0007669"/>
    <property type="project" value="UniProtKB-UniRule"/>
</dbReference>
<feature type="domain" description="SAM-dependent MTase RsmB/NOP-type" evidence="7">
    <location>
        <begin position="12"/>
        <end position="306"/>
    </location>
</feature>
<evidence type="ECO:0000256" key="2">
    <source>
        <dbReference type="ARBA" id="ARBA00022603"/>
    </source>
</evidence>
<dbReference type="GO" id="GO:0001510">
    <property type="term" value="P:RNA methylation"/>
    <property type="evidence" value="ECO:0007669"/>
    <property type="project" value="InterPro"/>
</dbReference>
<dbReference type="InterPro" id="IPR031341">
    <property type="entry name" value="Methyltr_RsmF_N"/>
</dbReference>
<dbReference type="Gene3D" id="3.30.70.1170">
    <property type="entry name" value="Sun protein, domain 3"/>
    <property type="match status" value="1"/>
</dbReference>
<dbReference type="Gene3D" id="2.30.130.60">
    <property type="match status" value="1"/>
</dbReference>
<dbReference type="InterPro" id="IPR029063">
    <property type="entry name" value="SAM-dependent_MTases_sf"/>
</dbReference>
<dbReference type="Pfam" id="PF17126">
    <property type="entry name" value="RsmF_methylt_CI"/>
    <property type="match status" value="1"/>
</dbReference>
<dbReference type="AlphaFoldDB" id="A0A9D2ISG2"/>
<sequence>MDKRERKLPEAFLERMKGMLKEEFEAFLESFGEERAFGLRVNEGKISCEEFEEKVPFPVEKIPWVKNGYFYKEESRPSRCAFYQAGLYYLQEPSAMTPAECLPVEPGEYVLDLCAAPGGKATALGAKLKGQGILAANDISASRARALLRNIELFGIPNVCVLSEPPERLKRVFPEFFHKILLDAPCSGEGMFRKEEALARDWSPEKSEKLSLLQKDLILTAWDMLRPGGMLLYSTCTFAPCEDEGVISHLLSRHPEAEVLPLPEYQGFSKGVPAWGGGEEALCRCVRIFPHKMKGEGHFLALIKKPGAALMDPPAVFREFSGDARKWIDGFFREIGLTSLGGQPFDWSRVEVRGEKVYYLPPAALPLRGLNFLRNGLYLGDLKKNRFEPSQPLALAIRKEEAQRILSLDLHDERLKRYLKGETLEIAPGEAAASKGWHLLCAEGYPLGFGKLVNQVLKNKYPAGWRV</sequence>
<keyword evidence="3 6" id="KW-0808">Transferase</keyword>